<keyword evidence="4 9" id="KW-0418">Kinase</keyword>
<evidence type="ECO:0000256" key="2">
    <source>
        <dbReference type="ARBA" id="ARBA00022679"/>
    </source>
</evidence>
<dbReference type="RefSeq" id="WP_189200092.1">
    <property type="nucleotide sequence ID" value="NZ_BMQQ01000002.1"/>
</dbReference>
<proteinExistence type="predicted"/>
<keyword evidence="1" id="KW-0028">Amino-acid biosynthesis</keyword>
<dbReference type="AlphaFoldDB" id="A0A918GY02"/>
<dbReference type="PANTHER" id="PTHR23342">
    <property type="entry name" value="N-ACETYLGLUTAMATE SYNTHASE"/>
    <property type="match status" value="1"/>
</dbReference>
<evidence type="ECO:0000256" key="4">
    <source>
        <dbReference type="ARBA" id="ARBA00022777"/>
    </source>
</evidence>
<comment type="pathway">
    <text evidence="6">Amino-acid biosynthesis.</text>
</comment>
<keyword evidence="10" id="KW-1185">Reference proteome</keyword>
<dbReference type="Proteomes" id="UP000619486">
    <property type="component" value="Unassembled WGS sequence"/>
</dbReference>
<evidence type="ECO:0000256" key="3">
    <source>
        <dbReference type="ARBA" id="ARBA00022741"/>
    </source>
</evidence>
<evidence type="ECO:0000256" key="6">
    <source>
        <dbReference type="ARBA" id="ARBA00029440"/>
    </source>
</evidence>
<evidence type="ECO:0000259" key="8">
    <source>
        <dbReference type="Pfam" id="PF00696"/>
    </source>
</evidence>
<dbReference type="InterPro" id="IPR001048">
    <property type="entry name" value="Asp/Glu/Uridylate_kinase"/>
</dbReference>
<dbReference type="InterPro" id="IPR036393">
    <property type="entry name" value="AceGlu_kinase-like_sf"/>
</dbReference>
<organism evidence="9 10">
    <name type="scientific">Streptomyces purpureus</name>
    <dbReference type="NCBI Taxonomy" id="1951"/>
    <lineage>
        <taxon>Bacteria</taxon>
        <taxon>Bacillati</taxon>
        <taxon>Actinomycetota</taxon>
        <taxon>Actinomycetes</taxon>
        <taxon>Kitasatosporales</taxon>
        <taxon>Streptomycetaceae</taxon>
        <taxon>Streptomyces</taxon>
    </lineage>
</organism>
<dbReference type="SUPFAM" id="SSF53633">
    <property type="entry name" value="Carbamate kinase-like"/>
    <property type="match status" value="1"/>
</dbReference>
<dbReference type="InterPro" id="IPR004662">
    <property type="entry name" value="AcgluKinase_fam"/>
</dbReference>
<dbReference type="GO" id="GO:0005524">
    <property type="term" value="F:ATP binding"/>
    <property type="evidence" value="ECO:0007669"/>
    <property type="project" value="UniProtKB-KW"/>
</dbReference>
<protein>
    <submittedName>
        <fullName evidence="9">Acetylglutamate kinase</fullName>
    </submittedName>
</protein>
<dbReference type="GO" id="GO:0003991">
    <property type="term" value="F:acetylglutamate kinase activity"/>
    <property type="evidence" value="ECO:0007669"/>
    <property type="project" value="TreeGrafter"/>
</dbReference>
<name>A0A918GY02_9ACTN</name>
<keyword evidence="2" id="KW-0808">Transferase</keyword>
<evidence type="ECO:0000256" key="1">
    <source>
        <dbReference type="ARBA" id="ARBA00022605"/>
    </source>
</evidence>
<dbReference type="GO" id="GO:0005737">
    <property type="term" value="C:cytoplasm"/>
    <property type="evidence" value="ECO:0007669"/>
    <property type="project" value="InterPro"/>
</dbReference>
<reference evidence="9" key="2">
    <citation type="submission" date="2020-09" db="EMBL/GenBank/DDBJ databases">
        <authorList>
            <person name="Sun Q."/>
            <person name="Ohkuma M."/>
        </authorList>
    </citation>
    <scope>NUCLEOTIDE SEQUENCE</scope>
    <source>
        <strain evidence="9">JCM 3172</strain>
    </source>
</reference>
<evidence type="ECO:0000256" key="5">
    <source>
        <dbReference type="ARBA" id="ARBA00022840"/>
    </source>
</evidence>
<gene>
    <name evidence="9" type="ORF">GCM10014713_10530</name>
</gene>
<feature type="domain" description="Aspartate/glutamate/uridylate kinase" evidence="8">
    <location>
        <begin position="6"/>
        <end position="253"/>
    </location>
</feature>
<reference evidence="9" key="1">
    <citation type="journal article" date="2014" name="Int. J. Syst. Evol. Microbiol.">
        <title>Complete genome sequence of Corynebacterium casei LMG S-19264T (=DSM 44701T), isolated from a smear-ripened cheese.</title>
        <authorList>
            <consortium name="US DOE Joint Genome Institute (JGI-PGF)"/>
            <person name="Walter F."/>
            <person name="Albersmeier A."/>
            <person name="Kalinowski J."/>
            <person name="Ruckert C."/>
        </authorList>
    </citation>
    <scope>NUCLEOTIDE SEQUENCE</scope>
    <source>
        <strain evidence="9">JCM 3172</strain>
    </source>
</reference>
<dbReference type="Gene3D" id="3.40.1160.10">
    <property type="entry name" value="Acetylglutamate kinase-like"/>
    <property type="match status" value="1"/>
</dbReference>
<dbReference type="PIRSF" id="PIRSF000728">
    <property type="entry name" value="NAGK"/>
    <property type="match status" value="1"/>
</dbReference>
<comment type="caution">
    <text evidence="9">The sequence shown here is derived from an EMBL/GenBank/DDBJ whole genome shotgun (WGS) entry which is preliminary data.</text>
</comment>
<evidence type="ECO:0000313" key="10">
    <source>
        <dbReference type="Proteomes" id="UP000619486"/>
    </source>
</evidence>
<sequence>MTTKPLTVVKCGGNPAVDAAGVCADIARLVHEGHSILLVHGGSGEIARLAGRLGVAQRTLVAPDNVTTRYTDPDTLDVVVLALAGSVKPRLVAELSRHRVPAVGLTGMDGGMLRARRKSAVRAVVDGHTVLIRDNHSGQLAEVRTELPETLLRAGYVPVVSPPAIDENDQPVNVDADRAAAALAAALGADQLLLLTGAPGVLADPGDPDSVRSTHQVALTGPPDPSATGGMALKLIAAREALAGGVGTVRIADGRIPEPVSRARAGAGTTVRISGDAEAPAHSSREREIRT</sequence>
<dbReference type="PANTHER" id="PTHR23342:SF20">
    <property type="entry name" value="[LYSW]-AMINOADIPATE KINASE"/>
    <property type="match status" value="1"/>
</dbReference>
<dbReference type="NCBIfam" id="NF010659">
    <property type="entry name" value="PRK14058.1-1"/>
    <property type="match status" value="1"/>
</dbReference>
<keyword evidence="3" id="KW-0547">Nucleotide-binding</keyword>
<keyword evidence="5" id="KW-0067">ATP-binding</keyword>
<dbReference type="GO" id="GO:0006526">
    <property type="term" value="P:L-arginine biosynthetic process"/>
    <property type="evidence" value="ECO:0007669"/>
    <property type="project" value="TreeGrafter"/>
</dbReference>
<evidence type="ECO:0000256" key="7">
    <source>
        <dbReference type="SAM" id="MobiDB-lite"/>
    </source>
</evidence>
<accession>A0A918GY02</accession>
<dbReference type="Pfam" id="PF00696">
    <property type="entry name" value="AA_kinase"/>
    <property type="match status" value="1"/>
</dbReference>
<dbReference type="NCBIfam" id="TIGR00761">
    <property type="entry name" value="argB"/>
    <property type="match status" value="1"/>
</dbReference>
<feature type="region of interest" description="Disordered" evidence="7">
    <location>
        <begin position="263"/>
        <end position="291"/>
    </location>
</feature>
<dbReference type="EMBL" id="BMQQ01000002">
    <property type="protein sequence ID" value="GGT19398.1"/>
    <property type="molecule type" value="Genomic_DNA"/>
</dbReference>
<evidence type="ECO:0000313" key="9">
    <source>
        <dbReference type="EMBL" id="GGT19398.1"/>
    </source>
</evidence>